<dbReference type="Proteomes" id="UP000007879">
    <property type="component" value="Unassembled WGS sequence"/>
</dbReference>
<name>A0AAN0J169_AMPQE</name>
<evidence type="ECO:0000256" key="1">
    <source>
        <dbReference type="SAM" id="Phobius"/>
    </source>
</evidence>
<feature type="transmembrane region" description="Helical" evidence="1">
    <location>
        <begin position="136"/>
        <end position="165"/>
    </location>
</feature>
<dbReference type="RefSeq" id="XP_019850483.1">
    <property type="nucleotide sequence ID" value="XM_019994924.1"/>
</dbReference>
<protein>
    <submittedName>
        <fullName evidence="2">Uncharacterized protein</fullName>
    </submittedName>
</protein>
<evidence type="ECO:0000313" key="3">
    <source>
        <dbReference type="Proteomes" id="UP000007879"/>
    </source>
</evidence>
<keyword evidence="3" id="KW-1185">Reference proteome</keyword>
<reference evidence="2" key="2">
    <citation type="submission" date="2024-06" db="UniProtKB">
        <authorList>
            <consortium name="EnsemblMetazoa"/>
        </authorList>
    </citation>
    <scope>IDENTIFICATION</scope>
</reference>
<reference evidence="3" key="1">
    <citation type="journal article" date="2010" name="Nature">
        <title>The Amphimedon queenslandica genome and the evolution of animal complexity.</title>
        <authorList>
            <person name="Srivastava M."/>
            <person name="Simakov O."/>
            <person name="Chapman J."/>
            <person name="Fahey B."/>
            <person name="Gauthier M.E."/>
            <person name="Mitros T."/>
            <person name="Richards G.S."/>
            <person name="Conaco C."/>
            <person name="Dacre M."/>
            <person name="Hellsten U."/>
            <person name="Larroux C."/>
            <person name="Putnam N.H."/>
            <person name="Stanke M."/>
            <person name="Adamska M."/>
            <person name="Darling A."/>
            <person name="Degnan S.M."/>
            <person name="Oakley T.H."/>
            <person name="Plachetzki D.C."/>
            <person name="Zhai Y."/>
            <person name="Adamski M."/>
            <person name="Calcino A."/>
            <person name="Cummins S.F."/>
            <person name="Goodstein D.M."/>
            <person name="Harris C."/>
            <person name="Jackson D.J."/>
            <person name="Leys S.P."/>
            <person name="Shu S."/>
            <person name="Woodcroft B.J."/>
            <person name="Vervoort M."/>
            <person name="Kosik K.S."/>
            <person name="Manning G."/>
            <person name="Degnan B.M."/>
            <person name="Rokhsar D.S."/>
        </authorList>
    </citation>
    <scope>NUCLEOTIDE SEQUENCE [LARGE SCALE GENOMIC DNA]</scope>
</reference>
<dbReference type="AlphaFoldDB" id="A0AAN0J169"/>
<dbReference type="EnsemblMetazoa" id="XM_019994924.1">
    <property type="protein sequence ID" value="XP_019850483.1"/>
    <property type="gene ID" value="LOC109581118"/>
</dbReference>
<keyword evidence="1" id="KW-1133">Transmembrane helix</keyword>
<sequence length="287" mass="32726">MLVVGRVARRGQKNMKSIDKFVRDQRAKKALYLIKKYNLPLIRAIASRMNHTMSVAIDLLDINVIPERVYSEFSKTVNQCDPLVDMIFASSLMSRVRVALQRDPESFPIIMNSFRKHSPLNEVVVRMEKEYYGENYYATPIYVILSVAGSVLVGLLAIILAYILWPSSSAVQCTDVFHNQTLIQKLASVDIANLTSCWSQYDEGIKLLENYKIWCNQTQLQTDESPITNETRLYLQDWCKIVDSISLELSSVSTENGNESTEDLTNVWCRDDIITLLECLKSMSTTS</sequence>
<dbReference type="KEGG" id="aqu:109581118"/>
<accession>A0AAN0J169</accession>
<organism evidence="2 3">
    <name type="scientific">Amphimedon queenslandica</name>
    <name type="common">Sponge</name>
    <dbReference type="NCBI Taxonomy" id="400682"/>
    <lineage>
        <taxon>Eukaryota</taxon>
        <taxon>Metazoa</taxon>
        <taxon>Porifera</taxon>
        <taxon>Demospongiae</taxon>
        <taxon>Heteroscleromorpha</taxon>
        <taxon>Haplosclerida</taxon>
        <taxon>Niphatidae</taxon>
        <taxon>Amphimedon</taxon>
    </lineage>
</organism>
<evidence type="ECO:0000313" key="2">
    <source>
        <dbReference type="EnsemblMetazoa" id="XP_019850483.1"/>
    </source>
</evidence>
<dbReference type="GeneID" id="109581118"/>
<proteinExistence type="predicted"/>
<keyword evidence="1" id="KW-0472">Membrane</keyword>
<keyword evidence="1" id="KW-0812">Transmembrane</keyword>